<keyword evidence="3" id="KW-0489">Methyltransferase</keyword>
<dbReference type="GO" id="GO:0032259">
    <property type="term" value="P:methylation"/>
    <property type="evidence" value="ECO:0007669"/>
    <property type="project" value="UniProtKB-KW"/>
</dbReference>
<sequence>MATHEHSHTHSHSHDHGHEYGPEQEHDHDHDDEQLDPAEAERIHLRTVLTAFTYYKAHSRNKNHRRRHDFLALPEHHKRLIPDVLEKIDKVDRCVEKNMIMLRDIVKCAGMFMGIDPRALVAEGSQMKVKINKRLFLIYGDKPPVTPMDMDKVRSTLKQFVRDWAEEGKAERDATYGPILEELENIYGDVDVKDRGNIRILVPGAGLGRLAYDIASKGFSCQGKIKLISKPAEYEIYPFIHSFSNIRASEQQLKPIRIPDIVPSQLPATADFSMAAGEFVEVYGGDEDGYGTWDVVVTCFFIDTATNIISYLEVIHNILKEGGTWINIGPLLYHFEDIPGEGSIELSLEEVKRVSRDIGFEFKNEKTINTTYTSNPDGMLKYVYECAFWSATKKSK</sequence>
<reference evidence="7" key="2">
    <citation type="submission" date="2023-02" db="EMBL/GenBank/DDBJ databases">
        <authorList>
            <consortium name="DOE Joint Genome Institute"/>
            <person name="Mondo S.J."/>
            <person name="Chang Y."/>
            <person name="Wang Y."/>
            <person name="Ahrendt S."/>
            <person name="Andreopoulos W."/>
            <person name="Barry K."/>
            <person name="Beard J."/>
            <person name="Benny G.L."/>
            <person name="Blankenship S."/>
            <person name="Bonito G."/>
            <person name="Cuomo C."/>
            <person name="Desiro A."/>
            <person name="Gervers K.A."/>
            <person name="Hundley H."/>
            <person name="Kuo A."/>
            <person name="LaButti K."/>
            <person name="Lang B.F."/>
            <person name="Lipzen A."/>
            <person name="O'Donnell K."/>
            <person name="Pangilinan J."/>
            <person name="Reynolds N."/>
            <person name="Sandor L."/>
            <person name="Smith M.W."/>
            <person name="Tsang A."/>
            <person name="Grigoriev I.V."/>
            <person name="Stajich J.E."/>
            <person name="Spatafora J.W."/>
        </authorList>
    </citation>
    <scope>NUCLEOTIDE SEQUENCE</scope>
    <source>
        <strain evidence="7">RSA 2281</strain>
    </source>
</reference>
<dbReference type="GO" id="GO:0030735">
    <property type="term" value="F:carnosine N-methyltransferase activity"/>
    <property type="evidence" value="ECO:0007669"/>
    <property type="project" value="UniProtKB-EC"/>
</dbReference>
<dbReference type="SMART" id="SM01296">
    <property type="entry name" value="N2227"/>
    <property type="match status" value="1"/>
</dbReference>
<comment type="similarity">
    <text evidence="1">Belongs to the carnosine N-methyltransferase family.</text>
</comment>
<dbReference type="Pfam" id="PF07942">
    <property type="entry name" value="CARME"/>
    <property type="match status" value="1"/>
</dbReference>
<dbReference type="EMBL" id="JAIXMP010000003">
    <property type="protein sequence ID" value="KAI9275635.1"/>
    <property type="molecule type" value="Genomic_DNA"/>
</dbReference>
<evidence type="ECO:0000313" key="8">
    <source>
        <dbReference type="Proteomes" id="UP001209540"/>
    </source>
</evidence>
<dbReference type="PANTHER" id="PTHR12303:SF6">
    <property type="entry name" value="CARNOSINE N-METHYLTRANSFERASE"/>
    <property type="match status" value="1"/>
</dbReference>
<reference evidence="7" key="1">
    <citation type="journal article" date="2022" name="IScience">
        <title>Evolution of zygomycete secretomes and the origins of terrestrial fungal ecologies.</title>
        <authorList>
            <person name="Chang Y."/>
            <person name="Wang Y."/>
            <person name="Mondo S."/>
            <person name="Ahrendt S."/>
            <person name="Andreopoulos W."/>
            <person name="Barry K."/>
            <person name="Beard J."/>
            <person name="Benny G.L."/>
            <person name="Blankenship S."/>
            <person name="Bonito G."/>
            <person name="Cuomo C."/>
            <person name="Desiro A."/>
            <person name="Gervers K.A."/>
            <person name="Hundley H."/>
            <person name="Kuo A."/>
            <person name="LaButti K."/>
            <person name="Lang B.F."/>
            <person name="Lipzen A."/>
            <person name="O'Donnell K."/>
            <person name="Pangilinan J."/>
            <person name="Reynolds N."/>
            <person name="Sandor L."/>
            <person name="Smith M.E."/>
            <person name="Tsang A."/>
            <person name="Grigoriev I.V."/>
            <person name="Stajich J.E."/>
            <person name="Spatafora J.W."/>
        </authorList>
    </citation>
    <scope>NUCLEOTIDE SEQUENCE</scope>
    <source>
        <strain evidence="7">RSA 2281</strain>
    </source>
</reference>
<dbReference type="Proteomes" id="UP001209540">
    <property type="component" value="Unassembled WGS sequence"/>
</dbReference>
<accession>A0AAD5PIN3</accession>
<proteinExistence type="inferred from homology"/>
<feature type="compositionally biased region" description="Basic and acidic residues" evidence="6">
    <location>
        <begin position="1"/>
        <end position="31"/>
    </location>
</feature>
<dbReference type="AlphaFoldDB" id="A0AAD5PIN3"/>
<name>A0AAD5PIN3_9FUNG</name>
<dbReference type="SUPFAM" id="SSF53335">
    <property type="entry name" value="S-adenosyl-L-methionine-dependent methyltransferases"/>
    <property type="match status" value="1"/>
</dbReference>
<organism evidence="7 8">
    <name type="scientific">Phascolomyces articulosus</name>
    <dbReference type="NCBI Taxonomy" id="60185"/>
    <lineage>
        <taxon>Eukaryota</taxon>
        <taxon>Fungi</taxon>
        <taxon>Fungi incertae sedis</taxon>
        <taxon>Mucoromycota</taxon>
        <taxon>Mucoromycotina</taxon>
        <taxon>Mucoromycetes</taxon>
        <taxon>Mucorales</taxon>
        <taxon>Lichtheimiaceae</taxon>
        <taxon>Phascolomyces</taxon>
    </lineage>
</organism>
<evidence type="ECO:0000256" key="3">
    <source>
        <dbReference type="ARBA" id="ARBA00022603"/>
    </source>
</evidence>
<dbReference type="InterPro" id="IPR012901">
    <property type="entry name" value="CARME"/>
</dbReference>
<evidence type="ECO:0000256" key="6">
    <source>
        <dbReference type="SAM" id="MobiDB-lite"/>
    </source>
</evidence>
<evidence type="ECO:0000313" key="7">
    <source>
        <dbReference type="EMBL" id="KAI9275635.1"/>
    </source>
</evidence>
<gene>
    <name evidence="7" type="ORF">BDA99DRAFT_431264</name>
</gene>
<comment type="caution">
    <text evidence="7">The sequence shown here is derived from an EMBL/GenBank/DDBJ whole genome shotgun (WGS) entry which is preliminary data.</text>
</comment>
<dbReference type="PANTHER" id="PTHR12303">
    <property type="entry name" value="CARNOSINE N-METHYLTRANSFERASE"/>
    <property type="match status" value="1"/>
</dbReference>
<dbReference type="EC" id="2.1.1.22" evidence="2"/>
<keyword evidence="8" id="KW-1185">Reference proteome</keyword>
<dbReference type="InterPro" id="IPR029063">
    <property type="entry name" value="SAM-dependent_MTases_sf"/>
</dbReference>
<keyword evidence="5" id="KW-0949">S-adenosyl-L-methionine</keyword>
<protein>
    <recommendedName>
        <fullName evidence="2">carnosine N-methyltransferase</fullName>
        <ecNumber evidence="2">2.1.1.22</ecNumber>
    </recommendedName>
</protein>
<evidence type="ECO:0000256" key="4">
    <source>
        <dbReference type="ARBA" id="ARBA00022679"/>
    </source>
</evidence>
<evidence type="ECO:0000256" key="2">
    <source>
        <dbReference type="ARBA" id="ARBA00012003"/>
    </source>
</evidence>
<keyword evidence="4" id="KW-0808">Transferase</keyword>
<evidence type="ECO:0000256" key="1">
    <source>
        <dbReference type="ARBA" id="ARBA00010086"/>
    </source>
</evidence>
<feature type="region of interest" description="Disordered" evidence="6">
    <location>
        <begin position="1"/>
        <end position="33"/>
    </location>
</feature>
<evidence type="ECO:0000256" key="5">
    <source>
        <dbReference type="ARBA" id="ARBA00022691"/>
    </source>
</evidence>